<evidence type="ECO:0000313" key="5">
    <source>
        <dbReference type="EMBL" id="BAY86651.1"/>
    </source>
</evidence>
<keyword evidence="5" id="KW-0808">Transferase</keyword>
<keyword evidence="6" id="KW-1185">Reference proteome</keyword>
<dbReference type="CDD" id="cd14014">
    <property type="entry name" value="STKc_PknB_like"/>
    <property type="match status" value="1"/>
</dbReference>
<proteinExistence type="predicted"/>
<evidence type="ECO:0000256" key="1">
    <source>
        <dbReference type="ARBA" id="ARBA00022741"/>
    </source>
</evidence>
<gene>
    <name evidence="5" type="ORF">NIES267_61620</name>
</gene>
<name>A0A1Z4LZP4_9CYAN</name>
<accession>A0A1Z4LZP4</accession>
<dbReference type="InterPro" id="IPR008271">
    <property type="entry name" value="Ser/Thr_kinase_AS"/>
</dbReference>
<dbReference type="PANTHER" id="PTHR24363:SF7">
    <property type="entry name" value="SERINE_THREONINE-PROTEIN KINASE-LIKE PROTEIN E"/>
    <property type="match status" value="1"/>
</dbReference>
<dbReference type="InterPro" id="IPR000719">
    <property type="entry name" value="Prot_kinase_dom"/>
</dbReference>
<protein>
    <submittedName>
        <fullName evidence="5">Serine/threonine protein kinase</fullName>
    </submittedName>
</protein>
<dbReference type="Proteomes" id="UP000218418">
    <property type="component" value="Chromosome"/>
</dbReference>
<reference evidence="5 6" key="1">
    <citation type="submission" date="2017-06" db="EMBL/GenBank/DDBJ databases">
        <title>Genome sequencing of cyanobaciteial culture collection at National Institute for Environmental Studies (NIES).</title>
        <authorList>
            <person name="Hirose Y."/>
            <person name="Shimura Y."/>
            <person name="Fujisawa T."/>
            <person name="Nakamura Y."/>
            <person name="Kawachi M."/>
        </authorList>
    </citation>
    <scope>NUCLEOTIDE SEQUENCE [LARGE SCALE GENOMIC DNA]</scope>
    <source>
        <strain evidence="5 6">NIES-267</strain>
    </source>
</reference>
<dbReference type="Gene3D" id="1.10.510.10">
    <property type="entry name" value="Transferase(Phosphotransferase) domain 1"/>
    <property type="match status" value="1"/>
</dbReference>
<dbReference type="GO" id="GO:0004674">
    <property type="term" value="F:protein serine/threonine kinase activity"/>
    <property type="evidence" value="ECO:0007669"/>
    <property type="project" value="UniProtKB-KW"/>
</dbReference>
<dbReference type="GO" id="GO:0005524">
    <property type="term" value="F:ATP binding"/>
    <property type="evidence" value="ECO:0007669"/>
    <property type="project" value="UniProtKB-KW"/>
</dbReference>
<evidence type="ECO:0000259" key="4">
    <source>
        <dbReference type="PROSITE" id="PS50011"/>
    </source>
</evidence>
<dbReference type="EMBL" id="AP018227">
    <property type="protein sequence ID" value="BAY86651.1"/>
    <property type="molecule type" value="Genomic_DNA"/>
</dbReference>
<keyword evidence="3" id="KW-0472">Membrane</keyword>
<dbReference type="OrthoDB" id="9813021at2"/>
<keyword evidence="2" id="KW-0067">ATP-binding</keyword>
<keyword evidence="3" id="KW-1133">Transmembrane helix</keyword>
<dbReference type="SMART" id="SM00220">
    <property type="entry name" value="S_TKc"/>
    <property type="match status" value="1"/>
</dbReference>
<keyword evidence="5" id="KW-0418">Kinase</keyword>
<dbReference type="SUPFAM" id="SSF56112">
    <property type="entry name" value="Protein kinase-like (PK-like)"/>
    <property type="match status" value="1"/>
</dbReference>
<feature type="domain" description="Protein kinase" evidence="4">
    <location>
        <begin position="1"/>
        <end position="270"/>
    </location>
</feature>
<dbReference type="InterPro" id="IPR011009">
    <property type="entry name" value="Kinase-like_dom_sf"/>
</dbReference>
<dbReference type="Pfam" id="PF00069">
    <property type="entry name" value="Pkinase"/>
    <property type="match status" value="1"/>
</dbReference>
<dbReference type="AlphaFoldDB" id="A0A1Z4LZP4"/>
<keyword evidence="3" id="KW-0812">Transmembrane</keyword>
<evidence type="ECO:0000256" key="2">
    <source>
        <dbReference type="ARBA" id="ARBA00022840"/>
    </source>
</evidence>
<sequence>MNKKIFGSRYQVIYLLGKKPGFRTLLCSDIQTQQLVVVKFMVWDEDFEWQNLKLFEREAQVLQNISHPGIPKYLNYFEVNQTHLKGFALVQDYIQAASLEEYLQSGRTFSIEEVKQLAESVLEILIYIHSQKPQVIHRDIKLSNILLTNCSGNKIGDIYLVNFGSVKSLAASYTKTTTVVGTYGYMSPEHFGGKIIPTSDLYSLGATLVYLVAGTHPADLPQKNGRIQFEQLVNCPPDFASWLKRMVEPVEELRFSSAKAALKALKQPVSNFNYLIKTNVSSQLSPIKKSKKPFGSKISLNKSHNKLEIVIPAPGLKKLKDKLIIFFMKLFTSAIILPSILFLIVLIPTIVFDLFTSYILFFPFIFGIIYLLLWFGVCAATIALIVNTLQDLIHLLKSVLKRERLNLNLKRLYLSYECLCFKFPLPDYIPLKIVDRFEKILIADNNNKQSKWGIAAKLGFTQYKLADSSDLTEVEVDWLCNELNEYLNLP</sequence>
<dbReference type="PANTHER" id="PTHR24363">
    <property type="entry name" value="SERINE/THREONINE PROTEIN KINASE"/>
    <property type="match status" value="1"/>
</dbReference>
<keyword evidence="5" id="KW-0723">Serine/threonine-protein kinase</keyword>
<dbReference type="PROSITE" id="PS50011">
    <property type="entry name" value="PROTEIN_KINASE_DOM"/>
    <property type="match status" value="1"/>
</dbReference>
<feature type="transmembrane region" description="Helical" evidence="3">
    <location>
        <begin position="326"/>
        <end position="352"/>
    </location>
</feature>
<dbReference type="PROSITE" id="PS00108">
    <property type="entry name" value="PROTEIN_KINASE_ST"/>
    <property type="match status" value="1"/>
</dbReference>
<feature type="transmembrane region" description="Helical" evidence="3">
    <location>
        <begin position="358"/>
        <end position="386"/>
    </location>
</feature>
<evidence type="ECO:0000256" key="3">
    <source>
        <dbReference type="SAM" id="Phobius"/>
    </source>
</evidence>
<evidence type="ECO:0000313" key="6">
    <source>
        <dbReference type="Proteomes" id="UP000218418"/>
    </source>
</evidence>
<organism evidence="5 6">
    <name type="scientific">Calothrix parasitica NIES-267</name>
    <dbReference type="NCBI Taxonomy" id="1973488"/>
    <lineage>
        <taxon>Bacteria</taxon>
        <taxon>Bacillati</taxon>
        <taxon>Cyanobacteriota</taxon>
        <taxon>Cyanophyceae</taxon>
        <taxon>Nostocales</taxon>
        <taxon>Calotrichaceae</taxon>
        <taxon>Calothrix</taxon>
    </lineage>
</organism>
<keyword evidence="1" id="KW-0547">Nucleotide-binding</keyword>